<proteinExistence type="predicted"/>
<dbReference type="EMBL" id="KB206139">
    <property type="protein sequence ID" value="ELP95338.1"/>
    <property type="molecule type" value="Genomic_DNA"/>
</dbReference>
<evidence type="ECO:0000313" key="1">
    <source>
        <dbReference type="EMBL" id="ELP95338.1"/>
    </source>
</evidence>
<gene>
    <name evidence="1" type="ORF">EIN_218130</name>
</gene>
<sequence length="102" mass="11508">MYYEYKDAKDCIFSEKDAHPIEYPYSECTQVGDTNSEKASIADGKVNTAYYGTKDCSGTAIKEYEPVELEKCLSNNGLSYAMYSEGEFEVFVMLDLFIACLL</sequence>
<accession>L7FNU7</accession>
<dbReference type="VEuPathDB" id="AmoebaDB:EIN_218130"/>
<name>L7FNU7_ENTIV</name>
<organism evidence="1 2">
    <name type="scientific">Entamoeba invadens IP1</name>
    <dbReference type="NCBI Taxonomy" id="370355"/>
    <lineage>
        <taxon>Eukaryota</taxon>
        <taxon>Amoebozoa</taxon>
        <taxon>Evosea</taxon>
        <taxon>Archamoebae</taxon>
        <taxon>Mastigamoebida</taxon>
        <taxon>Entamoebidae</taxon>
        <taxon>Entamoeba</taxon>
    </lineage>
</organism>
<evidence type="ECO:0000313" key="2">
    <source>
        <dbReference type="Proteomes" id="UP000014680"/>
    </source>
</evidence>
<dbReference type="Proteomes" id="UP000014680">
    <property type="component" value="Unassembled WGS sequence"/>
</dbReference>
<dbReference type="RefSeq" id="XP_004262109.1">
    <property type="nucleotide sequence ID" value="XM_004262061.1"/>
</dbReference>
<dbReference type="GeneID" id="14894314"/>
<dbReference type="KEGG" id="eiv:EIN_218130"/>
<reference evidence="1 2" key="1">
    <citation type="submission" date="2012-10" db="EMBL/GenBank/DDBJ databases">
        <authorList>
            <person name="Zafar N."/>
            <person name="Inman J."/>
            <person name="Hall N."/>
            <person name="Lorenzi H."/>
            <person name="Caler E."/>
        </authorList>
    </citation>
    <scope>NUCLEOTIDE SEQUENCE [LARGE SCALE GENOMIC DNA]</scope>
    <source>
        <strain evidence="1 2">IP1</strain>
    </source>
</reference>
<dbReference type="AlphaFoldDB" id="L7FNU7"/>
<protein>
    <submittedName>
        <fullName evidence="1">Uncharacterized protein</fullName>
    </submittedName>
</protein>
<keyword evidence="2" id="KW-1185">Reference proteome</keyword>